<dbReference type="EMBL" id="JAPZVI010000005">
    <property type="protein sequence ID" value="MCZ8401839.1"/>
    <property type="molecule type" value="Genomic_DNA"/>
</dbReference>
<sequence length="130" mass="13138">MDVALGARMGGPEAGSRFLPAVVAYRPRLKAALAPVVVPGAATLDIELFVGGSISDYAESGFSAVAKYSGKKAALTVAIQVPRHDAMAVADADANAAVASWVVRGLESMKRSASAGALDLTGVLAALKRA</sequence>
<dbReference type="AlphaFoldDB" id="A0A9X3R473"/>
<dbReference type="Proteomes" id="UP001141992">
    <property type="component" value="Unassembled WGS sequence"/>
</dbReference>
<name>A0A9X3R473_ALCXX</name>
<reference evidence="1" key="1">
    <citation type="submission" date="2022-12" db="EMBL/GenBank/DDBJ databases">
        <authorList>
            <person name="Voronina O.L."/>
            <person name="Kunda M.S."/>
            <person name="Ryzhova N."/>
            <person name="Aksenova E.I."/>
        </authorList>
    </citation>
    <scope>NUCLEOTIDE SEQUENCE</scope>
    <source>
        <strain evidence="1">SCCH136:Ach223948</strain>
    </source>
</reference>
<organism evidence="1 2">
    <name type="scientific">Alcaligenes xylosoxydans xylosoxydans</name>
    <name type="common">Achromobacter xylosoxidans</name>
    <dbReference type="NCBI Taxonomy" id="85698"/>
    <lineage>
        <taxon>Bacteria</taxon>
        <taxon>Pseudomonadati</taxon>
        <taxon>Pseudomonadota</taxon>
        <taxon>Betaproteobacteria</taxon>
        <taxon>Burkholderiales</taxon>
        <taxon>Alcaligenaceae</taxon>
        <taxon>Achromobacter</taxon>
    </lineage>
</organism>
<comment type="caution">
    <text evidence="1">The sequence shown here is derived from an EMBL/GenBank/DDBJ whole genome shotgun (WGS) entry which is preliminary data.</text>
</comment>
<evidence type="ECO:0000313" key="1">
    <source>
        <dbReference type="EMBL" id="MCZ8401839.1"/>
    </source>
</evidence>
<dbReference type="RefSeq" id="WP_131728331.1">
    <property type="nucleotide sequence ID" value="NZ_CP053617.1"/>
</dbReference>
<dbReference type="GeneID" id="75277546"/>
<evidence type="ECO:0000313" key="2">
    <source>
        <dbReference type="Proteomes" id="UP001141992"/>
    </source>
</evidence>
<protein>
    <submittedName>
        <fullName evidence="1">Uncharacterized protein</fullName>
    </submittedName>
</protein>
<proteinExistence type="predicted"/>
<gene>
    <name evidence="1" type="ORF">O9570_10310</name>
</gene>
<accession>A0A9X3R473</accession>